<dbReference type="VEuPathDB" id="FungiDB:QG37_00150"/>
<proteinExistence type="predicted"/>
<reference evidence="2" key="1">
    <citation type="journal article" date="2015" name="BMC Genomics">
        <title>Draft genome of a commonly misdiagnosed multidrug resistant pathogen Candida auris.</title>
        <authorList>
            <person name="Chatterjee S."/>
            <person name="Alampalli S.V."/>
            <person name="Nageshan R.K."/>
            <person name="Chettiar S.T."/>
            <person name="Joshi S."/>
            <person name="Tatu U.S."/>
        </authorList>
    </citation>
    <scope>NUCLEOTIDE SEQUENCE [LARGE SCALE GENOMIC DNA]</scope>
    <source>
        <strain evidence="2">6684</strain>
    </source>
</reference>
<organism evidence="1 2">
    <name type="scientific">Candidozyma auris</name>
    <name type="common">Yeast</name>
    <name type="synonym">Candida auris</name>
    <dbReference type="NCBI Taxonomy" id="498019"/>
    <lineage>
        <taxon>Eukaryota</taxon>
        <taxon>Fungi</taxon>
        <taxon>Dikarya</taxon>
        <taxon>Ascomycota</taxon>
        <taxon>Saccharomycotina</taxon>
        <taxon>Pichiomycetes</taxon>
        <taxon>Metschnikowiaceae</taxon>
        <taxon>Candidozyma</taxon>
    </lineage>
</organism>
<dbReference type="EMBL" id="LGST01000002">
    <property type="protein sequence ID" value="KNE02776.1"/>
    <property type="molecule type" value="Genomic_DNA"/>
</dbReference>
<dbReference type="Proteomes" id="UP000037122">
    <property type="component" value="Unassembled WGS sequence"/>
</dbReference>
<gene>
    <name evidence="1" type="ORF">QG37_00150</name>
</gene>
<protein>
    <submittedName>
        <fullName evidence="1">Uncharacterized protein</fullName>
    </submittedName>
</protein>
<dbReference type="AlphaFoldDB" id="A0A0L0P9L5"/>
<evidence type="ECO:0000313" key="2">
    <source>
        <dbReference type="Proteomes" id="UP000037122"/>
    </source>
</evidence>
<name>A0A0L0P9L5_CANAR</name>
<evidence type="ECO:0000313" key="1">
    <source>
        <dbReference type="EMBL" id="KNE02776.1"/>
    </source>
</evidence>
<sequence>MPILWDLAMGAHRAKMLLSYLEVSPAETQAGTCPRQIGELQRRVNLVREGIQEKEKRRWKSFVEVVELSFTDGKLWLAWLGVLGRVGQAKCLGKTGAFWGCR</sequence>
<accession>A0A0L0P9L5</accession>
<comment type="caution">
    <text evidence="1">The sequence shown here is derived from an EMBL/GenBank/DDBJ whole genome shotgun (WGS) entry which is preliminary data.</text>
</comment>